<reference evidence="2 3" key="1">
    <citation type="journal article" date="2024" name="Chem. Sci.">
        <title>Discovery of megapolipeptins by genome mining of a Burkholderiales bacteria collection.</title>
        <authorList>
            <person name="Paulo B.S."/>
            <person name="Recchia M.J.J."/>
            <person name="Lee S."/>
            <person name="Fergusson C.H."/>
            <person name="Romanowski S.B."/>
            <person name="Hernandez A."/>
            <person name="Krull N."/>
            <person name="Liu D.Y."/>
            <person name="Cavanagh H."/>
            <person name="Bos A."/>
            <person name="Gray C.A."/>
            <person name="Murphy B.T."/>
            <person name="Linington R.G."/>
            <person name="Eustaquio A.S."/>
        </authorList>
    </citation>
    <scope>NUCLEOTIDE SEQUENCE [LARGE SCALE GENOMIC DNA]</scope>
    <source>
        <strain evidence="2 3">RL21-008-BIB-B</strain>
    </source>
</reference>
<dbReference type="Pfam" id="PF04351">
    <property type="entry name" value="PilP"/>
    <property type="match status" value="1"/>
</dbReference>
<organism evidence="2 3">
    <name type="scientific">Herbaspirillum rhizosphaerae</name>
    <dbReference type="NCBI Taxonomy" id="346179"/>
    <lineage>
        <taxon>Bacteria</taxon>
        <taxon>Pseudomonadati</taxon>
        <taxon>Pseudomonadota</taxon>
        <taxon>Betaproteobacteria</taxon>
        <taxon>Burkholderiales</taxon>
        <taxon>Oxalobacteraceae</taxon>
        <taxon>Herbaspirillum</taxon>
    </lineage>
</organism>
<name>A0ABW8ZDE4_9BURK</name>
<dbReference type="Proteomes" id="UP001629214">
    <property type="component" value="Unassembled WGS sequence"/>
</dbReference>
<protein>
    <submittedName>
        <fullName evidence="2">Pilus assembly protein PilP</fullName>
    </submittedName>
</protein>
<proteinExistence type="predicted"/>
<gene>
    <name evidence="2" type="ORF">PQR63_17430</name>
</gene>
<comment type="caution">
    <text evidence="2">The sequence shown here is derived from an EMBL/GenBank/DDBJ whole genome shotgun (WGS) entry which is preliminary data.</text>
</comment>
<evidence type="ECO:0000313" key="3">
    <source>
        <dbReference type="Proteomes" id="UP001629214"/>
    </source>
</evidence>
<accession>A0ABW8ZDE4</accession>
<dbReference type="PROSITE" id="PS51257">
    <property type="entry name" value="PROKAR_LIPOPROTEIN"/>
    <property type="match status" value="1"/>
</dbReference>
<keyword evidence="3" id="KW-1185">Reference proteome</keyword>
<dbReference type="Gene3D" id="2.30.30.830">
    <property type="match status" value="1"/>
</dbReference>
<sequence>MKRRIHCNSALRLSLTLIFVAGVSACADHETSAQLQAWINALRSNRTALPPQAVTSSTFLPLTYQADTDHTPFGRVQTIASVDANEPDTTRARPRQRGGVQALEEFPLESIQMVGTISRDGRHHALLRANGIVYMARVGDYVGKDFGMILRISDSEIELEELLPAAERRWTIRQATLALQGSGK</sequence>
<dbReference type="InterPro" id="IPR007446">
    <property type="entry name" value="PilP"/>
</dbReference>
<feature type="chain" id="PRO_5047149880" evidence="1">
    <location>
        <begin position="28"/>
        <end position="184"/>
    </location>
</feature>
<feature type="signal peptide" evidence="1">
    <location>
        <begin position="1"/>
        <end position="27"/>
    </location>
</feature>
<evidence type="ECO:0000256" key="1">
    <source>
        <dbReference type="SAM" id="SignalP"/>
    </source>
</evidence>
<keyword evidence="1" id="KW-0732">Signal</keyword>
<evidence type="ECO:0000313" key="2">
    <source>
        <dbReference type="EMBL" id="MFL9880186.1"/>
    </source>
</evidence>
<dbReference type="RefSeq" id="WP_408169250.1">
    <property type="nucleotide sequence ID" value="NZ_JAQQFR010000011.1"/>
</dbReference>
<dbReference type="EMBL" id="JAQQFR010000011">
    <property type="protein sequence ID" value="MFL9880186.1"/>
    <property type="molecule type" value="Genomic_DNA"/>
</dbReference>